<dbReference type="AlphaFoldDB" id="L0G113"/>
<dbReference type="SUPFAM" id="SSF48452">
    <property type="entry name" value="TPR-like"/>
    <property type="match status" value="1"/>
</dbReference>
<dbReference type="SMART" id="SM00028">
    <property type="entry name" value="TPR"/>
    <property type="match status" value="5"/>
</dbReference>
<feature type="chain" id="PRO_5003942202" evidence="4">
    <location>
        <begin position="18"/>
        <end position="261"/>
    </location>
</feature>
<dbReference type="RefSeq" id="WP_015266257.1">
    <property type="nucleotide sequence ID" value="NC_019904.1"/>
</dbReference>
<accession>L0G113</accession>
<gene>
    <name evidence="5" type="ordered locus">Echvi_2454</name>
</gene>
<dbReference type="PANTHER" id="PTHR44858">
    <property type="entry name" value="TETRATRICOPEPTIDE REPEAT PROTEIN 6"/>
    <property type="match status" value="1"/>
</dbReference>
<dbReference type="PANTHER" id="PTHR44858:SF1">
    <property type="entry name" value="UDP-N-ACETYLGLUCOSAMINE--PEPTIDE N-ACETYLGLUCOSAMINYLTRANSFERASE SPINDLY-RELATED"/>
    <property type="match status" value="1"/>
</dbReference>
<dbReference type="PROSITE" id="PS51257">
    <property type="entry name" value="PROKAR_LIPOPROTEIN"/>
    <property type="match status" value="1"/>
</dbReference>
<dbReference type="STRING" id="926556.Echvi_2454"/>
<dbReference type="eggNOG" id="COG0457">
    <property type="taxonomic scope" value="Bacteria"/>
</dbReference>
<feature type="repeat" description="TPR" evidence="3">
    <location>
        <begin position="118"/>
        <end position="151"/>
    </location>
</feature>
<keyword evidence="4" id="KW-0732">Signal</keyword>
<keyword evidence="2 3" id="KW-0802">TPR repeat</keyword>
<dbReference type="InterPro" id="IPR050498">
    <property type="entry name" value="Ycf3"/>
</dbReference>
<dbReference type="InterPro" id="IPR019734">
    <property type="entry name" value="TPR_rpt"/>
</dbReference>
<name>L0G113_ECHVK</name>
<keyword evidence="6" id="KW-1185">Reference proteome</keyword>
<dbReference type="EMBL" id="CP003346">
    <property type="protein sequence ID" value="AGA78701.1"/>
    <property type="molecule type" value="Genomic_DNA"/>
</dbReference>
<dbReference type="Pfam" id="PF00515">
    <property type="entry name" value="TPR_1"/>
    <property type="match status" value="1"/>
</dbReference>
<evidence type="ECO:0000256" key="2">
    <source>
        <dbReference type="ARBA" id="ARBA00022803"/>
    </source>
</evidence>
<dbReference type="OrthoDB" id="1253698at2"/>
<evidence type="ECO:0000313" key="6">
    <source>
        <dbReference type="Proteomes" id="UP000010796"/>
    </source>
</evidence>
<dbReference type="KEGG" id="evi:Echvi_2454"/>
<evidence type="ECO:0000256" key="4">
    <source>
        <dbReference type="SAM" id="SignalP"/>
    </source>
</evidence>
<dbReference type="GO" id="GO:0009279">
    <property type="term" value="C:cell outer membrane"/>
    <property type="evidence" value="ECO:0007669"/>
    <property type="project" value="TreeGrafter"/>
</dbReference>
<dbReference type="Gene3D" id="1.25.40.10">
    <property type="entry name" value="Tetratricopeptide repeat domain"/>
    <property type="match status" value="3"/>
</dbReference>
<evidence type="ECO:0000256" key="1">
    <source>
        <dbReference type="ARBA" id="ARBA00022737"/>
    </source>
</evidence>
<dbReference type="Pfam" id="PF13414">
    <property type="entry name" value="TPR_11"/>
    <property type="match status" value="1"/>
</dbReference>
<sequence length="261" mass="30164">MRLLLACTCMLMFSACGGDFNQARGYFENQQFEKAISELDWVLFMKMSDVEALQLRAMSHEALEEYEEALTDYKRILQLKPRDGNAYAGIGKLYWEKGAYKLAEQHLLLAAKEKPEDVDLLILLGRAMIKNEHYQSADEFLKSAREIEPKNAAIYFYRGIVQANLGDPWTTAAQFNMYIMYAPDNLKAYYNRGFAYMRMGMTEWAKEDFDYVVEKNPNHYEALARRAMCMIDFNPSQACLDLQKAAQNGSDYAKENLDLCR</sequence>
<dbReference type="InterPro" id="IPR011990">
    <property type="entry name" value="TPR-like_helical_dom_sf"/>
</dbReference>
<dbReference type="GO" id="GO:0046813">
    <property type="term" value="P:receptor-mediated virion attachment to host cell"/>
    <property type="evidence" value="ECO:0007669"/>
    <property type="project" value="TreeGrafter"/>
</dbReference>
<reference evidence="6" key="1">
    <citation type="submission" date="2012-02" db="EMBL/GenBank/DDBJ databases">
        <title>The complete genome of Echinicola vietnamensis DSM 17526.</title>
        <authorList>
            <person name="Lucas S."/>
            <person name="Copeland A."/>
            <person name="Lapidus A."/>
            <person name="Glavina del Rio T."/>
            <person name="Dalin E."/>
            <person name="Tice H."/>
            <person name="Bruce D."/>
            <person name="Goodwin L."/>
            <person name="Pitluck S."/>
            <person name="Peters L."/>
            <person name="Ovchinnikova G."/>
            <person name="Teshima H."/>
            <person name="Kyrpides N."/>
            <person name="Mavromatis K."/>
            <person name="Ivanova N."/>
            <person name="Brettin T."/>
            <person name="Detter J.C."/>
            <person name="Han C."/>
            <person name="Larimer F."/>
            <person name="Land M."/>
            <person name="Hauser L."/>
            <person name="Markowitz V."/>
            <person name="Cheng J.-F."/>
            <person name="Hugenholtz P."/>
            <person name="Woyke T."/>
            <person name="Wu D."/>
            <person name="Brambilla E."/>
            <person name="Klenk H.-P."/>
            <person name="Eisen J.A."/>
        </authorList>
    </citation>
    <scope>NUCLEOTIDE SEQUENCE [LARGE SCALE GENOMIC DNA]</scope>
    <source>
        <strain evidence="6">DSM 17526 / LMG 23754 / KMM 6221</strain>
    </source>
</reference>
<keyword evidence="1" id="KW-0677">Repeat</keyword>
<feature type="repeat" description="TPR" evidence="3">
    <location>
        <begin position="50"/>
        <end position="83"/>
    </location>
</feature>
<dbReference type="HOGENOM" id="CLU_1056557_0_0_10"/>
<dbReference type="PROSITE" id="PS50005">
    <property type="entry name" value="TPR"/>
    <property type="match status" value="3"/>
</dbReference>
<evidence type="ECO:0000313" key="5">
    <source>
        <dbReference type="EMBL" id="AGA78701.1"/>
    </source>
</evidence>
<evidence type="ECO:0000256" key="3">
    <source>
        <dbReference type="PROSITE-ProRule" id="PRU00339"/>
    </source>
</evidence>
<dbReference type="Proteomes" id="UP000010796">
    <property type="component" value="Chromosome"/>
</dbReference>
<feature type="signal peptide" evidence="4">
    <location>
        <begin position="1"/>
        <end position="17"/>
    </location>
</feature>
<organism evidence="5 6">
    <name type="scientific">Echinicola vietnamensis (strain DSM 17526 / LMG 23754 / KMM 6221)</name>
    <dbReference type="NCBI Taxonomy" id="926556"/>
    <lineage>
        <taxon>Bacteria</taxon>
        <taxon>Pseudomonadati</taxon>
        <taxon>Bacteroidota</taxon>
        <taxon>Cytophagia</taxon>
        <taxon>Cytophagales</taxon>
        <taxon>Cyclobacteriaceae</taxon>
        <taxon>Echinicola</taxon>
    </lineage>
</organism>
<protein>
    <submittedName>
        <fullName evidence="5">Tetratricopeptide repeat protein</fullName>
    </submittedName>
</protein>
<proteinExistence type="predicted"/>
<feature type="repeat" description="TPR" evidence="3">
    <location>
        <begin position="186"/>
        <end position="219"/>
    </location>
</feature>